<dbReference type="Proteomes" id="UP000256845">
    <property type="component" value="Unassembled WGS sequence"/>
</dbReference>
<evidence type="ECO:0000313" key="1">
    <source>
        <dbReference type="EMBL" id="RED44859.1"/>
    </source>
</evidence>
<accession>A0A3D9H5Z4</accession>
<dbReference type="RefSeq" id="WP_181905479.1">
    <property type="nucleotide sequence ID" value="NZ_QRDW01000013.1"/>
</dbReference>
<dbReference type="AlphaFoldDB" id="A0A3D9H5Z4"/>
<name>A0A3D9H5Z4_9PROT</name>
<proteinExistence type="predicted"/>
<evidence type="ECO:0000313" key="2">
    <source>
        <dbReference type="Proteomes" id="UP000256845"/>
    </source>
</evidence>
<sequence>MRIKFLTQGWLRRLAILIAVAVSLIGLAAYSQTGSISLNSPVSFPVDI</sequence>
<comment type="caution">
    <text evidence="1">The sequence shown here is derived from an EMBL/GenBank/DDBJ whole genome shotgun (WGS) entry which is preliminary data.</text>
</comment>
<dbReference type="EMBL" id="QRDW01000013">
    <property type="protein sequence ID" value="RED44859.1"/>
    <property type="molecule type" value="Genomic_DNA"/>
</dbReference>
<protein>
    <submittedName>
        <fullName evidence="1">Uncharacterized protein</fullName>
    </submittedName>
</protein>
<gene>
    <name evidence="1" type="ORF">DFP90_11364</name>
</gene>
<keyword evidence="2" id="KW-1185">Reference proteome</keyword>
<reference evidence="1 2" key="1">
    <citation type="submission" date="2018-07" db="EMBL/GenBank/DDBJ databases">
        <title>Genomic Encyclopedia of Type Strains, Phase III (KMG-III): the genomes of soil and plant-associated and newly described type strains.</title>
        <authorList>
            <person name="Whitman W."/>
        </authorList>
    </citation>
    <scope>NUCLEOTIDE SEQUENCE [LARGE SCALE GENOMIC DNA]</scope>
    <source>
        <strain evidence="1 2">CECT 8488</strain>
    </source>
</reference>
<organism evidence="1 2">
    <name type="scientific">Aestuariispira insulae</name>
    <dbReference type="NCBI Taxonomy" id="1461337"/>
    <lineage>
        <taxon>Bacteria</taxon>
        <taxon>Pseudomonadati</taxon>
        <taxon>Pseudomonadota</taxon>
        <taxon>Alphaproteobacteria</taxon>
        <taxon>Rhodospirillales</taxon>
        <taxon>Kiloniellaceae</taxon>
        <taxon>Aestuariispira</taxon>
    </lineage>
</organism>